<keyword evidence="1" id="KW-0560">Oxidoreductase</keyword>
<dbReference type="GO" id="GO:0009308">
    <property type="term" value="P:amine metabolic process"/>
    <property type="evidence" value="ECO:0007669"/>
    <property type="project" value="UniProtKB-UniRule"/>
</dbReference>
<keyword evidence="1" id="KW-0186">Copper</keyword>
<dbReference type="SUPFAM" id="SSF49998">
    <property type="entry name" value="Amine oxidase catalytic domain"/>
    <property type="match status" value="1"/>
</dbReference>
<dbReference type="InterPro" id="IPR000269">
    <property type="entry name" value="Cu_amine_oxidase"/>
</dbReference>
<dbReference type="AlphaFoldDB" id="A0A835RZ90"/>
<dbReference type="GO" id="GO:0008131">
    <property type="term" value="F:primary methylamine oxidase activity"/>
    <property type="evidence" value="ECO:0007669"/>
    <property type="project" value="InterPro"/>
</dbReference>
<dbReference type="EC" id="1.4.3.-" evidence="1"/>
<keyword evidence="3" id="KW-1185">Reference proteome</keyword>
<proteinExistence type="inferred from homology"/>
<evidence type="ECO:0000313" key="3">
    <source>
        <dbReference type="Proteomes" id="UP000636800"/>
    </source>
</evidence>
<dbReference type="PANTHER" id="PTHR10638">
    <property type="entry name" value="COPPER AMINE OXIDASE"/>
    <property type="match status" value="1"/>
</dbReference>
<comment type="PTM">
    <text evidence="1">Topaquinone (TPQ) is generated by copper-dependent autoxidation of a specific tyrosyl residue.</text>
</comment>
<dbReference type="PANTHER" id="PTHR10638:SF41">
    <property type="entry name" value="AMINE OXIDASE"/>
    <property type="match status" value="1"/>
</dbReference>
<gene>
    <name evidence="2" type="ORF">HPP92_002091</name>
</gene>
<dbReference type="OrthoDB" id="2143914at2759"/>
<organism evidence="2 3">
    <name type="scientific">Vanilla planifolia</name>
    <name type="common">Vanilla</name>
    <dbReference type="NCBI Taxonomy" id="51239"/>
    <lineage>
        <taxon>Eukaryota</taxon>
        <taxon>Viridiplantae</taxon>
        <taxon>Streptophyta</taxon>
        <taxon>Embryophyta</taxon>
        <taxon>Tracheophyta</taxon>
        <taxon>Spermatophyta</taxon>
        <taxon>Magnoliopsida</taxon>
        <taxon>Liliopsida</taxon>
        <taxon>Asparagales</taxon>
        <taxon>Orchidaceae</taxon>
        <taxon>Vanilloideae</taxon>
        <taxon>Vanilleae</taxon>
        <taxon>Vanilla</taxon>
    </lineage>
</organism>
<dbReference type="GO" id="GO:0005507">
    <property type="term" value="F:copper ion binding"/>
    <property type="evidence" value="ECO:0007669"/>
    <property type="project" value="InterPro"/>
</dbReference>
<evidence type="ECO:0000256" key="1">
    <source>
        <dbReference type="RuleBase" id="RU000672"/>
    </source>
</evidence>
<name>A0A835RZ90_VANPL</name>
<reference evidence="2 3" key="1">
    <citation type="journal article" date="2020" name="Nat. Food">
        <title>A phased Vanilla planifolia genome enables genetic improvement of flavour and production.</title>
        <authorList>
            <person name="Hasing T."/>
            <person name="Tang H."/>
            <person name="Brym M."/>
            <person name="Khazi F."/>
            <person name="Huang T."/>
            <person name="Chambers A.H."/>
        </authorList>
    </citation>
    <scope>NUCLEOTIDE SEQUENCE [LARGE SCALE GENOMIC DNA]</scope>
    <source>
        <tissue evidence="2">Leaf</tissue>
    </source>
</reference>
<protein>
    <recommendedName>
        <fullName evidence="1">Amine oxidase</fullName>
        <ecNumber evidence="1">1.4.3.-</ecNumber>
    </recommendedName>
</protein>
<comment type="cofactor">
    <cofactor evidence="1">
        <name>Cu cation</name>
        <dbReference type="ChEBI" id="CHEBI:23378"/>
    </cofactor>
    <text evidence="1">Contains 1 topaquinone per subunit.</text>
</comment>
<keyword evidence="1" id="KW-0801">TPQ</keyword>
<comment type="similarity">
    <text evidence="1">Belongs to the copper/topaquinone oxidase family.</text>
</comment>
<dbReference type="GO" id="GO:0048038">
    <property type="term" value="F:quinone binding"/>
    <property type="evidence" value="ECO:0007669"/>
    <property type="project" value="InterPro"/>
</dbReference>
<keyword evidence="1" id="KW-0479">Metal-binding</keyword>
<dbReference type="InterPro" id="IPR036460">
    <property type="entry name" value="Cu_amine_oxidase_C_sf"/>
</dbReference>
<dbReference type="EMBL" id="JADCNL010000001">
    <property type="protein sequence ID" value="KAG0497400.1"/>
    <property type="molecule type" value="Genomic_DNA"/>
</dbReference>
<dbReference type="Proteomes" id="UP000636800">
    <property type="component" value="Chromosome 1"/>
</dbReference>
<comment type="caution">
    <text evidence="2">The sequence shown here is derived from an EMBL/GenBank/DDBJ whole genome shotgun (WGS) entry which is preliminary data.</text>
</comment>
<dbReference type="Gene3D" id="2.70.98.20">
    <property type="entry name" value="Copper amine oxidase, catalytic domain"/>
    <property type="match status" value="1"/>
</dbReference>
<accession>A0A835RZ90</accession>
<evidence type="ECO:0000313" key="2">
    <source>
        <dbReference type="EMBL" id="KAG0497400.1"/>
    </source>
</evidence>
<sequence>MYKGMASEVFVPYMDPSDGWYYKGYMDAGENGIGVFAFPRPPQRLPAECVLRGCSIRRDVICIFERYAGDLAWRHSDQFLAQASI</sequence>